<dbReference type="Proteomes" id="UP000500953">
    <property type="component" value="Chromosome"/>
</dbReference>
<evidence type="ECO:0000256" key="1">
    <source>
        <dbReference type="SAM" id="MobiDB-lite"/>
    </source>
</evidence>
<feature type="region of interest" description="Disordered" evidence="1">
    <location>
        <begin position="270"/>
        <end position="308"/>
    </location>
</feature>
<gene>
    <name evidence="2" type="ORF">F6W96_39590</name>
</gene>
<dbReference type="RefSeq" id="WP_167490833.1">
    <property type="nucleotide sequence ID" value="NZ_CP046173.1"/>
</dbReference>
<feature type="compositionally biased region" description="Low complexity" evidence="1">
    <location>
        <begin position="291"/>
        <end position="308"/>
    </location>
</feature>
<organism evidence="2 3">
    <name type="scientific">Nocardia terpenica</name>
    <dbReference type="NCBI Taxonomy" id="455432"/>
    <lineage>
        <taxon>Bacteria</taxon>
        <taxon>Bacillati</taxon>
        <taxon>Actinomycetota</taxon>
        <taxon>Actinomycetes</taxon>
        <taxon>Mycobacteriales</taxon>
        <taxon>Nocardiaceae</taxon>
        <taxon>Nocardia</taxon>
    </lineage>
</organism>
<name>A0A6G9ZDI6_9NOCA</name>
<evidence type="ECO:0000313" key="3">
    <source>
        <dbReference type="Proteomes" id="UP000500953"/>
    </source>
</evidence>
<protein>
    <recommendedName>
        <fullName evidence="4">ISKra4 family transposase</fullName>
    </recommendedName>
</protein>
<dbReference type="EMBL" id="CP046173">
    <property type="protein sequence ID" value="QIS23500.1"/>
    <property type="molecule type" value="Genomic_DNA"/>
</dbReference>
<sequence length="322" mass="35569">MRSVFRTRLAVGHKPNRKRMATLAAVYDADPAPRRPHDVITVPGGSRSDDRTPRPGPHAHNKWLTGSVAHDSGEVIAAAFDQAHARDPDHVRTWVVLVDGDWYQIGQIEAEAAHRGIGIHIVVDLIHCLEYIWTASRCFYTVDDPAAEDWVATQALGLLAGRVEDVADVIESQTDTTGLVADARRGADDAVRYFRGHAGYLHYDRALNAGWPIATGVIEDAARHLVRDRLEIAGSRWGLDGAEAILRLRALTGIGDFPAYWRHHLTREHQRVHPTTTNSQLDRQSLQQSHTQSRSTPTTRCCTSSGRSNRWAVGSRSVGACP</sequence>
<dbReference type="AlphaFoldDB" id="A0A6G9ZDI6"/>
<feature type="compositionally biased region" description="Polar residues" evidence="1">
    <location>
        <begin position="273"/>
        <end position="290"/>
    </location>
</feature>
<accession>A0A6G9ZDI6</accession>
<proteinExistence type="predicted"/>
<feature type="region of interest" description="Disordered" evidence="1">
    <location>
        <begin position="34"/>
        <end position="62"/>
    </location>
</feature>
<evidence type="ECO:0008006" key="4">
    <source>
        <dbReference type="Google" id="ProtNLM"/>
    </source>
</evidence>
<reference evidence="2 3" key="1">
    <citation type="journal article" date="2019" name="ACS Chem. Biol.">
        <title>Identification and Mobilization of a Cryptic Antibiotic Biosynthesis Gene Locus from a Human-Pathogenic Nocardia Isolate.</title>
        <authorList>
            <person name="Herisse M."/>
            <person name="Ishida K."/>
            <person name="Porter J.L."/>
            <person name="Howden B."/>
            <person name="Hertweck C."/>
            <person name="Stinear T.P."/>
            <person name="Pidot S.J."/>
        </authorList>
    </citation>
    <scope>NUCLEOTIDE SEQUENCE [LARGE SCALE GENOMIC DNA]</scope>
    <source>
        <strain evidence="2 3">AUSMDU00012715</strain>
    </source>
</reference>
<evidence type="ECO:0000313" key="2">
    <source>
        <dbReference type="EMBL" id="QIS23500.1"/>
    </source>
</evidence>